<keyword evidence="1" id="KW-1133">Transmembrane helix</keyword>
<dbReference type="RefSeq" id="WP_113946792.1">
    <property type="nucleotide sequence ID" value="NZ_QNQU01000001.1"/>
</dbReference>
<evidence type="ECO:0000313" key="2">
    <source>
        <dbReference type="EMBL" id="RBQ11710.1"/>
    </source>
</evidence>
<dbReference type="EMBL" id="QNQU01000001">
    <property type="protein sequence ID" value="RBQ11710.1"/>
    <property type="molecule type" value="Genomic_DNA"/>
</dbReference>
<keyword evidence="1" id="KW-0472">Membrane</keyword>
<keyword evidence="3" id="KW-1185">Reference proteome</keyword>
<keyword evidence="1" id="KW-0812">Transmembrane</keyword>
<feature type="transmembrane region" description="Helical" evidence="1">
    <location>
        <begin position="25"/>
        <end position="49"/>
    </location>
</feature>
<organism evidence="2 3">
    <name type="scientific">Pedobacter miscanthi</name>
    <dbReference type="NCBI Taxonomy" id="2259170"/>
    <lineage>
        <taxon>Bacteria</taxon>
        <taxon>Pseudomonadati</taxon>
        <taxon>Bacteroidota</taxon>
        <taxon>Sphingobacteriia</taxon>
        <taxon>Sphingobacteriales</taxon>
        <taxon>Sphingobacteriaceae</taxon>
        <taxon>Pedobacter</taxon>
    </lineage>
</organism>
<accession>A0A366LD65</accession>
<evidence type="ECO:0000313" key="3">
    <source>
        <dbReference type="Proteomes" id="UP000252081"/>
    </source>
</evidence>
<dbReference type="Proteomes" id="UP000252081">
    <property type="component" value="Unassembled WGS sequence"/>
</dbReference>
<gene>
    <name evidence="2" type="ORF">DRW42_00055</name>
</gene>
<sequence length="85" mass="8938">MTVPFIVICIGGRLADDGVVSLVSVSGPWVCTSAGFIFCAWAGLMASVARASGMSRCQRIFAGAVSARGSFGWVAGVRIRYRFCV</sequence>
<name>A0A366LD65_9SPHI</name>
<reference evidence="2 3" key="1">
    <citation type="submission" date="2018-07" db="EMBL/GenBank/DDBJ databases">
        <title>A draft genome of a endophytic bacteria, a new species of Pedobacter.</title>
        <authorList>
            <person name="Zhang Z.D."/>
            <person name="Chen Z.J."/>
        </authorList>
    </citation>
    <scope>NUCLEOTIDE SEQUENCE [LARGE SCALE GENOMIC DNA]</scope>
    <source>
        <strain evidence="2 3">RS10</strain>
    </source>
</reference>
<comment type="caution">
    <text evidence="2">The sequence shown here is derived from an EMBL/GenBank/DDBJ whole genome shotgun (WGS) entry which is preliminary data.</text>
</comment>
<evidence type="ECO:0000256" key="1">
    <source>
        <dbReference type="SAM" id="Phobius"/>
    </source>
</evidence>
<protein>
    <submittedName>
        <fullName evidence="2">Uncharacterized protein</fullName>
    </submittedName>
</protein>
<proteinExistence type="predicted"/>
<dbReference type="AlphaFoldDB" id="A0A366LD65"/>